<evidence type="ECO:0000256" key="1">
    <source>
        <dbReference type="SAM" id="MobiDB-lite"/>
    </source>
</evidence>
<comment type="caution">
    <text evidence="2">The sequence shown here is derived from an EMBL/GenBank/DDBJ whole genome shotgun (WGS) entry which is preliminary data.</text>
</comment>
<proteinExistence type="predicted"/>
<dbReference type="AlphaFoldDB" id="A0A4Y9ZMD1"/>
<dbReference type="OrthoDB" id="2152119at2759"/>
<feature type="compositionally biased region" description="Basic and acidic residues" evidence="1">
    <location>
        <begin position="10"/>
        <end position="26"/>
    </location>
</feature>
<gene>
    <name evidence="2" type="ORF">EWM64_g8069</name>
</gene>
<dbReference type="STRING" id="135208.A0A4Y9ZMD1"/>
<feature type="compositionally biased region" description="Basic residues" evidence="1">
    <location>
        <begin position="27"/>
        <end position="37"/>
    </location>
</feature>
<sequence length="90" mass="10025">LKKKKKVKKDRFARTEDAYAMSEERARKKSKKKRRHAAGGDDADRNSNLSGSTNGFPEDPEGGLYGERSRPNGDANGTARTDGDELDHQF</sequence>
<evidence type="ECO:0000313" key="2">
    <source>
        <dbReference type="EMBL" id="TFY75942.1"/>
    </source>
</evidence>
<organism evidence="2 3">
    <name type="scientific">Hericium alpestre</name>
    <dbReference type="NCBI Taxonomy" id="135208"/>
    <lineage>
        <taxon>Eukaryota</taxon>
        <taxon>Fungi</taxon>
        <taxon>Dikarya</taxon>
        <taxon>Basidiomycota</taxon>
        <taxon>Agaricomycotina</taxon>
        <taxon>Agaricomycetes</taxon>
        <taxon>Russulales</taxon>
        <taxon>Hericiaceae</taxon>
        <taxon>Hericium</taxon>
    </lineage>
</organism>
<evidence type="ECO:0000313" key="3">
    <source>
        <dbReference type="Proteomes" id="UP000298061"/>
    </source>
</evidence>
<feature type="region of interest" description="Disordered" evidence="1">
    <location>
        <begin position="1"/>
        <end position="90"/>
    </location>
</feature>
<feature type="compositionally biased region" description="Polar residues" evidence="1">
    <location>
        <begin position="46"/>
        <end position="55"/>
    </location>
</feature>
<name>A0A4Y9ZMD1_9AGAM</name>
<feature type="compositionally biased region" description="Basic and acidic residues" evidence="1">
    <location>
        <begin position="81"/>
        <end position="90"/>
    </location>
</feature>
<accession>A0A4Y9ZMD1</accession>
<dbReference type="EMBL" id="SFCI01001376">
    <property type="protein sequence ID" value="TFY75942.1"/>
    <property type="molecule type" value="Genomic_DNA"/>
</dbReference>
<reference evidence="2 3" key="1">
    <citation type="submission" date="2019-02" db="EMBL/GenBank/DDBJ databases">
        <title>Genome sequencing of the rare red list fungi Hericium alpestre (H. flagellum).</title>
        <authorList>
            <person name="Buettner E."/>
            <person name="Kellner H."/>
        </authorList>
    </citation>
    <scope>NUCLEOTIDE SEQUENCE [LARGE SCALE GENOMIC DNA]</scope>
    <source>
        <strain evidence="2 3">DSM 108284</strain>
    </source>
</reference>
<dbReference type="Proteomes" id="UP000298061">
    <property type="component" value="Unassembled WGS sequence"/>
</dbReference>
<keyword evidence="3" id="KW-1185">Reference proteome</keyword>
<protein>
    <submittedName>
        <fullName evidence="2">Uncharacterized protein</fullName>
    </submittedName>
</protein>
<feature type="non-terminal residue" evidence="2">
    <location>
        <position position="1"/>
    </location>
</feature>